<dbReference type="Gene3D" id="3.40.50.1460">
    <property type="match status" value="1"/>
</dbReference>
<keyword evidence="4" id="KW-0175">Coiled coil</keyword>
<dbReference type="InterPro" id="IPR029030">
    <property type="entry name" value="Caspase-like_dom_sf"/>
</dbReference>
<dbReference type="PANTHER" id="PTHR48104">
    <property type="entry name" value="METACASPASE-4"/>
    <property type="match status" value="1"/>
</dbReference>
<evidence type="ECO:0000256" key="4">
    <source>
        <dbReference type="SAM" id="Coils"/>
    </source>
</evidence>
<dbReference type="HOGENOM" id="CLU_011935_1_0_1"/>
<protein>
    <recommendedName>
        <fullName evidence="5">Peptidase C14 caspase domain-containing protein</fullName>
    </recommendedName>
</protein>
<dbReference type="OrthoDB" id="3223806at2759"/>
<evidence type="ECO:0000256" key="1">
    <source>
        <dbReference type="ARBA" id="ARBA00009005"/>
    </source>
</evidence>
<evidence type="ECO:0000313" key="6">
    <source>
        <dbReference type="EMBL" id="KDR74095.1"/>
    </source>
</evidence>
<dbReference type="Pfam" id="PF00656">
    <property type="entry name" value="Peptidase_C14"/>
    <property type="match status" value="1"/>
</dbReference>
<dbReference type="GO" id="GO:0004197">
    <property type="term" value="F:cysteine-type endopeptidase activity"/>
    <property type="evidence" value="ECO:0007669"/>
    <property type="project" value="InterPro"/>
</dbReference>
<evidence type="ECO:0000256" key="3">
    <source>
        <dbReference type="ARBA" id="ARBA00022807"/>
    </source>
</evidence>
<keyword evidence="7" id="KW-1185">Reference proteome</keyword>
<dbReference type="PANTHER" id="PTHR48104:SF30">
    <property type="entry name" value="METACASPASE-1"/>
    <property type="match status" value="1"/>
</dbReference>
<organism evidence="6 7">
    <name type="scientific">Galerina marginata (strain CBS 339.88)</name>
    <dbReference type="NCBI Taxonomy" id="685588"/>
    <lineage>
        <taxon>Eukaryota</taxon>
        <taxon>Fungi</taxon>
        <taxon>Dikarya</taxon>
        <taxon>Basidiomycota</taxon>
        <taxon>Agaricomycotina</taxon>
        <taxon>Agaricomycetes</taxon>
        <taxon>Agaricomycetidae</taxon>
        <taxon>Agaricales</taxon>
        <taxon>Agaricineae</taxon>
        <taxon>Strophariaceae</taxon>
        <taxon>Galerina</taxon>
    </lineage>
</organism>
<name>A0A067ST28_GALM3</name>
<accession>A0A067ST28</accession>
<evidence type="ECO:0000313" key="7">
    <source>
        <dbReference type="Proteomes" id="UP000027222"/>
    </source>
</evidence>
<gene>
    <name evidence="6" type="ORF">GALMADRAFT_250859</name>
</gene>
<dbReference type="GO" id="GO:0006508">
    <property type="term" value="P:proteolysis"/>
    <property type="evidence" value="ECO:0007669"/>
    <property type="project" value="InterPro"/>
</dbReference>
<dbReference type="InterPro" id="IPR011600">
    <property type="entry name" value="Pept_C14_caspase"/>
</dbReference>
<dbReference type="GO" id="GO:0005737">
    <property type="term" value="C:cytoplasm"/>
    <property type="evidence" value="ECO:0007669"/>
    <property type="project" value="TreeGrafter"/>
</dbReference>
<keyword evidence="3" id="KW-0788">Thiol protease</keyword>
<sequence>MSAATILSKANSSITSEERRQFWQKLFRAKVSDSNQSFLSPIKVASPKPRLFALLIGINFYANVRSLRCAVSDALNFKEYLENYLEVPTSQIRTLLNNSASRSAIIEALTGLERDPRIQKGDPIFIFYAGHGSEISGPAGDPGAKIQALVPQDYCVNPGQEVPGIPDRTVGVLLSRIAETKGDNITVVFDCCHSASGTRGNEDVRVRSIEIEPSSHDSESLDQDIWDVGSRAASIAPGFLHSGLRSHVLIAACSSSEFSVESTEHGNFSSAFLKLLRSVPPDKLRYRDILTHMDAIPSQNPQCEGVNQSRFLFDAKVSKPVRLCYNLRLEENEIVLDAGAAHGIANGAEFVVYKDTNSFSEVPVGTLIVDSLKPFSAIMKVSPEKTPFTLTKSSVAMQTSTGDREDIRLYIPLSDGLFPCYQAWLSLTQDSREYVQNISLVDTPQDAHLELRMENDKVIFLIKDERITQHGFTRMYYGVEPSVEELVPIMKAAAHYYWKLNLTNNNPDITSSIQMEFYKLDASEFNFDEETGLPDMTTSGPNMCKNNVVDFVVDEDSPYGIKLTNNGPYDFYPYLFYFDNSDLSIGEYYQPPSSGRYTLDVPLKANGGTLTIGYGSGGSSPFSYFLREDQNLDVGFLKLFISTKPIDLSNIPQTSAFEKTRGEIDLSKKSEEVWGTILLPVIQRRYSPAPESHCVQCGSQTAKSRDIQQTKTISELETQIEFLKQELDVLRQIAAEEKLRLKEEVSSLRTRLDQLEKQNTGSAQRTSDVEIEANLNDNRLQAFDDAPKRNVDPIPKTPAHRPTLSERARKFFGFST</sequence>
<reference evidence="7" key="1">
    <citation type="journal article" date="2014" name="Proc. Natl. Acad. Sci. U.S.A.">
        <title>Extensive sampling of basidiomycete genomes demonstrates inadequacy of the white-rot/brown-rot paradigm for wood decay fungi.</title>
        <authorList>
            <person name="Riley R."/>
            <person name="Salamov A.A."/>
            <person name="Brown D.W."/>
            <person name="Nagy L.G."/>
            <person name="Floudas D."/>
            <person name="Held B.W."/>
            <person name="Levasseur A."/>
            <person name="Lombard V."/>
            <person name="Morin E."/>
            <person name="Otillar R."/>
            <person name="Lindquist E.A."/>
            <person name="Sun H."/>
            <person name="LaButti K.M."/>
            <person name="Schmutz J."/>
            <person name="Jabbour D."/>
            <person name="Luo H."/>
            <person name="Baker S.E."/>
            <person name="Pisabarro A.G."/>
            <person name="Walton J.D."/>
            <person name="Blanchette R.A."/>
            <person name="Henrissat B."/>
            <person name="Martin F."/>
            <person name="Cullen D."/>
            <person name="Hibbett D.S."/>
            <person name="Grigoriev I.V."/>
        </authorList>
    </citation>
    <scope>NUCLEOTIDE SEQUENCE [LARGE SCALE GENOMIC DNA]</scope>
    <source>
        <strain evidence="7">CBS 339.88</strain>
    </source>
</reference>
<proteinExistence type="inferred from homology"/>
<keyword evidence="3" id="KW-0378">Hydrolase</keyword>
<dbReference type="EMBL" id="KL142384">
    <property type="protein sequence ID" value="KDR74095.1"/>
    <property type="molecule type" value="Genomic_DNA"/>
</dbReference>
<comment type="similarity">
    <text evidence="1">Belongs to the peptidase C14B family.</text>
</comment>
<dbReference type="GO" id="GO:0006915">
    <property type="term" value="P:apoptotic process"/>
    <property type="evidence" value="ECO:0007669"/>
    <property type="project" value="UniProtKB-KW"/>
</dbReference>
<evidence type="ECO:0000256" key="2">
    <source>
        <dbReference type="ARBA" id="ARBA00022703"/>
    </source>
</evidence>
<dbReference type="InterPro" id="IPR050452">
    <property type="entry name" value="Metacaspase"/>
</dbReference>
<feature type="domain" description="Peptidase C14 caspase" evidence="5">
    <location>
        <begin position="52"/>
        <end position="295"/>
    </location>
</feature>
<keyword evidence="3" id="KW-0645">Protease</keyword>
<dbReference type="AlphaFoldDB" id="A0A067ST28"/>
<feature type="coiled-coil region" evidence="4">
    <location>
        <begin position="713"/>
        <end position="758"/>
    </location>
</feature>
<dbReference type="SUPFAM" id="SSF52129">
    <property type="entry name" value="Caspase-like"/>
    <property type="match status" value="1"/>
</dbReference>
<evidence type="ECO:0000259" key="5">
    <source>
        <dbReference type="Pfam" id="PF00656"/>
    </source>
</evidence>
<dbReference type="Proteomes" id="UP000027222">
    <property type="component" value="Unassembled WGS sequence"/>
</dbReference>
<keyword evidence="2" id="KW-0053">Apoptosis</keyword>